<name>A0A5B8V9T3_9BACT</name>
<dbReference type="EMBL" id="CP042435">
    <property type="protein sequence ID" value="QEC67683.1"/>
    <property type="molecule type" value="Genomic_DNA"/>
</dbReference>
<dbReference type="Pfam" id="PF00085">
    <property type="entry name" value="Thioredoxin"/>
    <property type="match status" value="1"/>
</dbReference>
<dbReference type="AlphaFoldDB" id="A0A5B8V9T3"/>
<dbReference type="InterPro" id="IPR036249">
    <property type="entry name" value="Thioredoxin-like_sf"/>
</dbReference>
<feature type="domain" description="Thioredoxin" evidence="2">
    <location>
        <begin position="45"/>
        <end position="177"/>
    </location>
</feature>
<reference evidence="3 4" key="1">
    <citation type="journal article" date="2016" name="Int. J. Syst. Evol. Microbiol.">
        <title>Panacibacter ginsenosidivorans gen. nov., sp. nov., with ginsenoside converting activity isolated from soil of a ginseng field.</title>
        <authorList>
            <person name="Siddiqi M.Z."/>
            <person name="Muhammad Shafi S."/>
            <person name="Choi K.D."/>
            <person name="Im W.T."/>
        </authorList>
    </citation>
    <scope>NUCLEOTIDE SEQUENCE [LARGE SCALE GENOMIC DNA]</scope>
    <source>
        <strain evidence="3 4">Gsoil1550</strain>
    </source>
</reference>
<dbReference type="InterPro" id="IPR013766">
    <property type="entry name" value="Thioredoxin_domain"/>
</dbReference>
<keyword evidence="4" id="KW-1185">Reference proteome</keyword>
<protein>
    <submittedName>
        <fullName evidence="3">Thioredoxin family protein</fullName>
    </submittedName>
</protein>
<feature type="signal peptide" evidence="1">
    <location>
        <begin position="1"/>
        <end position="23"/>
    </location>
</feature>
<gene>
    <name evidence="3" type="ORF">FRZ67_10405</name>
</gene>
<dbReference type="Proteomes" id="UP000321533">
    <property type="component" value="Chromosome"/>
</dbReference>
<dbReference type="SUPFAM" id="SSF52833">
    <property type="entry name" value="Thioredoxin-like"/>
    <property type="match status" value="1"/>
</dbReference>
<evidence type="ECO:0000259" key="2">
    <source>
        <dbReference type="PROSITE" id="PS51352"/>
    </source>
</evidence>
<proteinExistence type="predicted"/>
<accession>A0A5B8V9T3</accession>
<dbReference type="OrthoDB" id="6398367at2"/>
<organism evidence="3 4">
    <name type="scientific">Panacibacter ginsenosidivorans</name>
    <dbReference type="NCBI Taxonomy" id="1813871"/>
    <lineage>
        <taxon>Bacteria</taxon>
        <taxon>Pseudomonadati</taxon>
        <taxon>Bacteroidota</taxon>
        <taxon>Chitinophagia</taxon>
        <taxon>Chitinophagales</taxon>
        <taxon>Chitinophagaceae</taxon>
        <taxon>Panacibacter</taxon>
    </lineage>
</organism>
<feature type="chain" id="PRO_5022956506" evidence="1">
    <location>
        <begin position="24"/>
        <end position="177"/>
    </location>
</feature>
<evidence type="ECO:0000313" key="3">
    <source>
        <dbReference type="EMBL" id="QEC67683.1"/>
    </source>
</evidence>
<evidence type="ECO:0000313" key="4">
    <source>
        <dbReference type="Proteomes" id="UP000321533"/>
    </source>
</evidence>
<evidence type="ECO:0000256" key="1">
    <source>
        <dbReference type="SAM" id="SignalP"/>
    </source>
</evidence>
<dbReference type="Gene3D" id="3.40.30.10">
    <property type="entry name" value="Glutaredoxin"/>
    <property type="match status" value="1"/>
</dbReference>
<keyword evidence="1" id="KW-0732">Signal</keyword>
<dbReference type="PROSITE" id="PS51352">
    <property type="entry name" value="THIOREDOXIN_2"/>
    <property type="match status" value="1"/>
</dbReference>
<sequence length="177" mass="19803">MRKMAAFIFSTLSFLLTTTIVTAQLRSYEISTDAENGSKVLKGLLTRADIQNDTAFKWFNDNMKLGQVNAAAVDAFKKHQQGIQLVVFGGTWCEDTQNLLPVFYRLIDKSNFPDSSITLIGVDRPKTTLYNLHKAFNVTKAPTFIVLKDGKEVGRVEEYGKYGQIDKELGEIVASIQ</sequence>
<dbReference type="KEGG" id="pgin:FRZ67_10405"/>
<dbReference type="RefSeq" id="WP_147189490.1">
    <property type="nucleotide sequence ID" value="NZ_CP042435.1"/>
</dbReference>
<dbReference type="CDD" id="cd02947">
    <property type="entry name" value="TRX_family"/>
    <property type="match status" value="1"/>
</dbReference>